<protein>
    <recommendedName>
        <fullName evidence="6">Amino acid transporter transmembrane domain-containing protein</fullName>
    </recommendedName>
</protein>
<sequence>IALTLLRFLAVFIMVGTVLVAMFQEPYDPAYTTATPPYIQPQDMFNMKGFGQIFSVSLFAYLCHHSAPGLIKSMGDKQKANSIFASAFVTIAVIYIVLGAVCSLYFGTEMNPIATLNWIDYTGERPDGTPCPWWARVLSYTVVLFPCCDLLSVFPLNGVTLGNNLTSIVYGPDTKLTSRTVKKWRIIATVPPLICSYLIRDITTLTEICGLFGFVLVFFGPAALVIMSRNKCEKIWGKGPGVLTRFDGPLTENRVVFGFVGVAVACFVASVYFLFIAV</sequence>
<feature type="transmembrane region" description="Helical" evidence="5">
    <location>
        <begin position="5"/>
        <end position="24"/>
    </location>
</feature>
<comment type="subcellular location">
    <subcellularLocation>
        <location evidence="1">Membrane</location>
    </subcellularLocation>
</comment>
<dbReference type="InterPro" id="IPR013057">
    <property type="entry name" value="AA_transpt_TM"/>
</dbReference>
<dbReference type="EMBL" id="BDIP01003337">
    <property type="protein sequence ID" value="GIQ87574.1"/>
    <property type="molecule type" value="Genomic_DNA"/>
</dbReference>
<dbReference type="Proteomes" id="UP000265618">
    <property type="component" value="Unassembled WGS sequence"/>
</dbReference>
<reference evidence="7 8" key="1">
    <citation type="journal article" date="2018" name="PLoS ONE">
        <title>The draft genome of Kipferlia bialata reveals reductive genome evolution in fornicate parasites.</title>
        <authorList>
            <person name="Tanifuji G."/>
            <person name="Takabayashi S."/>
            <person name="Kume K."/>
            <person name="Takagi M."/>
            <person name="Nakayama T."/>
            <person name="Kamikawa R."/>
            <person name="Inagaki Y."/>
            <person name="Hashimoto T."/>
        </authorList>
    </citation>
    <scope>NUCLEOTIDE SEQUENCE [LARGE SCALE GENOMIC DNA]</scope>
    <source>
        <strain evidence="7">NY0173</strain>
    </source>
</reference>
<dbReference type="OrthoDB" id="294541at2759"/>
<evidence type="ECO:0000256" key="2">
    <source>
        <dbReference type="ARBA" id="ARBA00022692"/>
    </source>
</evidence>
<feature type="non-terminal residue" evidence="7">
    <location>
        <position position="1"/>
    </location>
</feature>
<keyword evidence="4 5" id="KW-0472">Membrane</keyword>
<evidence type="ECO:0000256" key="3">
    <source>
        <dbReference type="ARBA" id="ARBA00022989"/>
    </source>
</evidence>
<feature type="transmembrane region" description="Helical" evidence="5">
    <location>
        <begin position="44"/>
        <end position="62"/>
    </location>
</feature>
<feature type="transmembrane region" description="Helical" evidence="5">
    <location>
        <begin position="83"/>
        <end position="106"/>
    </location>
</feature>
<dbReference type="Pfam" id="PF01490">
    <property type="entry name" value="Aa_trans"/>
    <property type="match status" value="1"/>
</dbReference>
<dbReference type="GO" id="GO:0016020">
    <property type="term" value="C:membrane"/>
    <property type="evidence" value="ECO:0007669"/>
    <property type="project" value="UniProtKB-SubCell"/>
</dbReference>
<feature type="domain" description="Amino acid transporter transmembrane" evidence="6">
    <location>
        <begin position="10"/>
        <end position="118"/>
    </location>
</feature>
<keyword evidence="8" id="KW-1185">Reference proteome</keyword>
<keyword evidence="2 5" id="KW-0812">Transmembrane</keyword>
<evidence type="ECO:0000313" key="8">
    <source>
        <dbReference type="Proteomes" id="UP000265618"/>
    </source>
</evidence>
<evidence type="ECO:0000256" key="1">
    <source>
        <dbReference type="ARBA" id="ARBA00004370"/>
    </source>
</evidence>
<feature type="transmembrane region" description="Helical" evidence="5">
    <location>
        <begin position="205"/>
        <end position="226"/>
    </location>
</feature>
<evidence type="ECO:0000256" key="4">
    <source>
        <dbReference type="ARBA" id="ARBA00023136"/>
    </source>
</evidence>
<keyword evidence="3 5" id="KW-1133">Transmembrane helix</keyword>
<gene>
    <name evidence="7" type="ORF">KIPB_009640</name>
</gene>
<accession>A0A9K3D5C7</accession>
<comment type="caution">
    <text evidence="7">The sequence shown here is derived from an EMBL/GenBank/DDBJ whole genome shotgun (WGS) entry which is preliminary data.</text>
</comment>
<dbReference type="PANTHER" id="PTHR16189">
    <property type="entry name" value="TRANSMEMBRANE PROTEIN 104-RELATED"/>
    <property type="match status" value="1"/>
</dbReference>
<dbReference type="PANTHER" id="PTHR16189:SF2">
    <property type="entry name" value="AMINO ACID TRANSPORTER TRANSMEMBRANE DOMAIN-CONTAINING PROTEIN"/>
    <property type="match status" value="1"/>
</dbReference>
<evidence type="ECO:0000259" key="6">
    <source>
        <dbReference type="Pfam" id="PF01490"/>
    </source>
</evidence>
<proteinExistence type="predicted"/>
<feature type="transmembrane region" description="Helical" evidence="5">
    <location>
        <begin position="255"/>
        <end position="277"/>
    </location>
</feature>
<dbReference type="AlphaFoldDB" id="A0A9K3D5C7"/>
<organism evidence="7 8">
    <name type="scientific">Kipferlia bialata</name>
    <dbReference type="NCBI Taxonomy" id="797122"/>
    <lineage>
        <taxon>Eukaryota</taxon>
        <taxon>Metamonada</taxon>
        <taxon>Carpediemonas-like organisms</taxon>
        <taxon>Kipferlia</taxon>
    </lineage>
</organism>
<evidence type="ECO:0000313" key="7">
    <source>
        <dbReference type="EMBL" id="GIQ87574.1"/>
    </source>
</evidence>
<evidence type="ECO:0000256" key="5">
    <source>
        <dbReference type="SAM" id="Phobius"/>
    </source>
</evidence>
<name>A0A9K3D5C7_9EUKA</name>